<protein>
    <submittedName>
        <fullName evidence="2">DNA-binding protein</fullName>
    </submittedName>
</protein>
<reference evidence="2 3" key="1">
    <citation type="journal article" date="2012" name="J. Bacteriol.">
        <title>Genome Sequence of Galbibacter marinum Type Strain ck-I2-15.</title>
        <authorList>
            <person name="Lai Q."/>
            <person name="Li C."/>
            <person name="Shao Z."/>
        </authorList>
    </citation>
    <scope>NUCLEOTIDE SEQUENCE [LARGE SCALE GENOMIC DNA]</scope>
    <source>
        <strain evidence="3">ck-I2-15</strain>
    </source>
</reference>
<keyword evidence="2" id="KW-0238">DNA-binding</keyword>
<dbReference type="InterPro" id="IPR009061">
    <property type="entry name" value="DNA-bd_dom_put_sf"/>
</dbReference>
<dbReference type="STRING" id="555500.I215_06477"/>
<dbReference type="EMBL" id="AMSG01000006">
    <property type="protein sequence ID" value="EKF55584.1"/>
    <property type="molecule type" value="Genomic_DNA"/>
</dbReference>
<dbReference type="SUPFAM" id="SSF46955">
    <property type="entry name" value="Putative DNA-binding domain"/>
    <property type="match status" value="1"/>
</dbReference>
<organism evidence="2 3">
    <name type="scientific">Galbibacter marinus</name>
    <dbReference type="NCBI Taxonomy" id="555500"/>
    <lineage>
        <taxon>Bacteria</taxon>
        <taxon>Pseudomonadati</taxon>
        <taxon>Bacteroidota</taxon>
        <taxon>Flavobacteriia</taxon>
        <taxon>Flavobacteriales</taxon>
        <taxon>Flavobacteriaceae</taxon>
        <taxon>Galbibacter</taxon>
    </lineage>
</organism>
<dbReference type="OrthoDB" id="1524679at2"/>
<dbReference type="PANTHER" id="PTHR34585:SF22">
    <property type="entry name" value="HELIX-TURN-HELIX DOMAIN-CONTAINING PROTEIN"/>
    <property type="match status" value="1"/>
</dbReference>
<evidence type="ECO:0000313" key="3">
    <source>
        <dbReference type="Proteomes" id="UP000007364"/>
    </source>
</evidence>
<dbReference type="Pfam" id="PF12728">
    <property type="entry name" value="HTH_17"/>
    <property type="match status" value="1"/>
</dbReference>
<accession>K2PVP8</accession>
<evidence type="ECO:0000259" key="1">
    <source>
        <dbReference type="Pfam" id="PF12728"/>
    </source>
</evidence>
<dbReference type="Proteomes" id="UP000007364">
    <property type="component" value="Unassembled WGS sequence"/>
</dbReference>
<dbReference type="eggNOG" id="ENOG5032YCE">
    <property type="taxonomic scope" value="Bacteria"/>
</dbReference>
<sequence>MMTRLITLDDFQELKKEIREYCKQSIALQTTGVTRRYLKSDEVMDLLRVSPGTLQNLRINGTLSYMKLGGTIYYDFNEIQNVMEKNRVQHRRKPKP</sequence>
<dbReference type="PATRIC" id="fig|555500.3.peg.1342"/>
<dbReference type="GO" id="GO:0003677">
    <property type="term" value="F:DNA binding"/>
    <property type="evidence" value="ECO:0007669"/>
    <property type="project" value="UniProtKB-KW"/>
</dbReference>
<evidence type="ECO:0000313" key="2">
    <source>
        <dbReference type="EMBL" id="EKF55584.1"/>
    </source>
</evidence>
<comment type="caution">
    <text evidence="2">The sequence shown here is derived from an EMBL/GenBank/DDBJ whole genome shotgun (WGS) entry which is preliminary data.</text>
</comment>
<gene>
    <name evidence="2" type="ORF">I215_06477</name>
</gene>
<dbReference type="RefSeq" id="WP_008991165.1">
    <property type="nucleotide sequence ID" value="NZ_AMSG01000006.1"/>
</dbReference>
<dbReference type="InterPro" id="IPR041657">
    <property type="entry name" value="HTH_17"/>
</dbReference>
<feature type="domain" description="Helix-turn-helix" evidence="1">
    <location>
        <begin position="37"/>
        <end position="87"/>
    </location>
</feature>
<name>K2PVP8_9FLAO</name>
<dbReference type="PANTHER" id="PTHR34585">
    <property type="match status" value="1"/>
</dbReference>
<proteinExistence type="predicted"/>
<keyword evidence="3" id="KW-1185">Reference proteome</keyword>
<dbReference type="AlphaFoldDB" id="K2PVP8"/>